<dbReference type="Proteomes" id="UP000557344">
    <property type="component" value="Unassembled WGS sequence"/>
</dbReference>
<evidence type="ECO:0000256" key="2">
    <source>
        <dbReference type="ARBA" id="ARBA00010790"/>
    </source>
</evidence>
<dbReference type="InterPro" id="IPR036188">
    <property type="entry name" value="FAD/NAD-bd_sf"/>
</dbReference>
<dbReference type="InterPro" id="IPR007867">
    <property type="entry name" value="GMC_OxRtase_C"/>
</dbReference>
<dbReference type="Gene3D" id="3.30.560.10">
    <property type="entry name" value="Glucose Oxidase, domain 3"/>
    <property type="match status" value="1"/>
</dbReference>
<dbReference type="PANTHER" id="PTHR11552">
    <property type="entry name" value="GLUCOSE-METHANOL-CHOLINE GMC OXIDOREDUCTASE"/>
    <property type="match status" value="1"/>
</dbReference>
<dbReference type="InterPro" id="IPR000172">
    <property type="entry name" value="GMC_OxRdtase_N"/>
</dbReference>
<keyword evidence="3" id="KW-0285">Flavoprotein</keyword>
<comment type="cofactor">
    <cofactor evidence="1">
        <name>FAD</name>
        <dbReference type="ChEBI" id="CHEBI:57692"/>
    </cofactor>
</comment>
<protein>
    <submittedName>
        <fullName evidence="7">Choline dehydrogenase</fullName>
        <ecNumber evidence="7">1.1.99.1</ecNumber>
    </submittedName>
</protein>
<dbReference type="Pfam" id="PF05199">
    <property type="entry name" value="GMC_oxred_C"/>
    <property type="match status" value="1"/>
</dbReference>
<sequence length="541" mass="59323">MTMDNNETPMDEGRYDFIIVGAGSAGCVLANRLSADPKTRVLLLEAGGTDRYHWVHVPIGYLYCMGNPRTDWMMKTAAEAGLNGRALNYPRGKLLGGCSSINGMIYMRGQAADYDGWRQAGNAGWSWDDVLPYFLKSEDNYRGKSAMHGAGGEWRVERQRLSWPILDAFRDAAEELGIPKTDDFNDGDNEGSGYFEVNQKGGLRWNTTKAFLRPAMKRGNLRVLTGAETERLEFDGKAVSGVRFRLGGRLCIARASREVVLSAGAINSPKILELSGIGRPEVLSALDIQVRHPLKGVGENLQDHLQIRTVFKIEGARTLNQLYHNLFSRAGMGLQYAINRSGPLSMAPSQLGIFAKSDPAVATADLEYHVQPLSTDRLGEPLHRYPAVTVSVCNLRPESRGTVHVTTGDASQPPEIRPNYLSTAGDRLLAAKSIRHARSLMQTRAISRFNPQEMLPGREYESDEDLIRRAGDIATTIFHPVGTCKMGSDPMAVVDTRLRVHGVSKLRVVDASIMPTIVSGNTNSPVIMIAEKAAEAIIKGD</sequence>
<feature type="domain" description="Glucose-methanol-choline oxidoreductase N-terminal" evidence="5">
    <location>
        <begin position="264"/>
        <end position="278"/>
    </location>
</feature>
<accession>A0A7W6ZMW3</accession>
<gene>
    <name evidence="6" type="ORF">GGE46_005234</name>
    <name evidence="7" type="ORF">GGE57_005388</name>
</gene>
<dbReference type="AlphaFoldDB" id="A0A7W6ZMW3"/>
<evidence type="ECO:0000259" key="5">
    <source>
        <dbReference type="PROSITE" id="PS00624"/>
    </source>
</evidence>
<dbReference type="EMBL" id="JACIID010000014">
    <property type="protein sequence ID" value="MBB4538605.1"/>
    <property type="molecule type" value="Genomic_DNA"/>
</dbReference>
<dbReference type="GO" id="GO:0008812">
    <property type="term" value="F:choline dehydrogenase activity"/>
    <property type="evidence" value="ECO:0007669"/>
    <property type="project" value="UniProtKB-EC"/>
</dbReference>
<dbReference type="PANTHER" id="PTHR11552:SF147">
    <property type="entry name" value="CHOLINE DEHYDROGENASE, MITOCHONDRIAL"/>
    <property type="match status" value="1"/>
</dbReference>
<comment type="similarity">
    <text evidence="2">Belongs to the GMC oxidoreductase family.</text>
</comment>
<evidence type="ECO:0000256" key="1">
    <source>
        <dbReference type="ARBA" id="ARBA00001974"/>
    </source>
</evidence>
<dbReference type="EMBL" id="JACIHU010000014">
    <property type="protein sequence ID" value="MBB4482619.1"/>
    <property type="molecule type" value="Genomic_DNA"/>
</dbReference>
<evidence type="ECO:0000313" key="6">
    <source>
        <dbReference type="EMBL" id="MBB4482619.1"/>
    </source>
</evidence>
<dbReference type="PIRSF" id="PIRSF000137">
    <property type="entry name" value="Alcohol_oxidase"/>
    <property type="match status" value="1"/>
</dbReference>
<evidence type="ECO:0000313" key="8">
    <source>
        <dbReference type="Proteomes" id="UP000523431"/>
    </source>
</evidence>
<dbReference type="InterPro" id="IPR012132">
    <property type="entry name" value="GMC_OxRdtase"/>
</dbReference>
<proteinExistence type="inferred from homology"/>
<name>A0A7W6ZMW3_RHIET</name>
<organism evidence="7 8">
    <name type="scientific">Rhizobium etli</name>
    <dbReference type="NCBI Taxonomy" id="29449"/>
    <lineage>
        <taxon>Bacteria</taxon>
        <taxon>Pseudomonadati</taxon>
        <taxon>Pseudomonadota</taxon>
        <taxon>Alphaproteobacteria</taxon>
        <taxon>Hyphomicrobiales</taxon>
        <taxon>Rhizobiaceae</taxon>
        <taxon>Rhizobium/Agrobacterium group</taxon>
        <taxon>Rhizobium</taxon>
    </lineage>
</organism>
<evidence type="ECO:0000256" key="3">
    <source>
        <dbReference type="ARBA" id="ARBA00022630"/>
    </source>
</evidence>
<dbReference type="EC" id="1.1.99.1" evidence="7"/>
<keyword evidence="7" id="KW-0560">Oxidoreductase</keyword>
<dbReference type="PROSITE" id="PS00624">
    <property type="entry name" value="GMC_OXRED_2"/>
    <property type="match status" value="1"/>
</dbReference>
<evidence type="ECO:0000256" key="4">
    <source>
        <dbReference type="ARBA" id="ARBA00022827"/>
    </source>
</evidence>
<reference evidence="8 9" key="1">
    <citation type="submission" date="2020-08" db="EMBL/GenBank/DDBJ databases">
        <title>Genomic Encyclopedia of Type Strains, Phase IV (KMG-V): Genome sequencing to study the core and pangenomes of soil and plant-associated prokaryotes.</title>
        <authorList>
            <person name="Whitman W."/>
        </authorList>
    </citation>
    <scope>NUCLEOTIDE SEQUENCE [LARGE SCALE GENOMIC DNA]</scope>
    <source>
        <strain evidence="6 9">SEMIA 471</strain>
        <strain evidence="7 8">SEMIA 489</strain>
    </source>
</reference>
<evidence type="ECO:0000313" key="9">
    <source>
        <dbReference type="Proteomes" id="UP000557344"/>
    </source>
</evidence>
<keyword evidence="4" id="KW-0274">FAD</keyword>
<dbReference type="Gene3D" id="3.50.50.60">
    <property type="entry name" value="FAD/NAD(P)-binding domain"/>
    <property type="match status" value="1"/>
</dbReference>
<dbReference type="SUPFAM" id="SSF51905">
    <property type="entry name" value="FAD/NAD(P)-binding domain"/>
    <property type="match status" value="1"/>
</dbReference>
<dbReference type="SUPFAM" id="SSF54373">
    <property type="entry name" value="FAD-linked reductases, C-terminal domain"/>
    <property type="match status" value="1"/>
</dbReference>
<dbReference type="Pfam" id="PF00732">
    <property type="entry name" value="GMC_oxred_N"/>
    <property type="match status" value="1"/>
</dbReference>
<evidence type="ECO:0000313" key="7">
    <source>
        <dbReference type="EMBL" id="MBB4538605.1"/>
    </source>
</evidence>
<comment type="caution">
    <text evidence="7">The sequence shown here is derived from an EMBL/GenBank/DDBJ whole genome shotgun (WGS) entry which is preliminary data.</text>
</comment>
<dbReference type="GO" id="GO:0050660">
    <property type="term" value="F:flavin adenine dinucleotide binding"/>
    <property type="evidence" value="ECO:0007669"/>
    <property type="project" value="InterPro"/>
</dbReference>
<dbReference type="Proteomes" id="UP000523431">
    <property type="component" value="Unassembled WGS sequence"/>
</dbReference>